<evidence type="ECO:0000313" key="2">
    <source>
        <dbReference type="Proteomes" id="UP000061468"/>
    </source>
</evidence>
<keyword evidence="1" id="KW-0614">Plasmid</keyword>
<sequence>MLKMEIKKDESLASFLLREKIVFHKNEIAKVAPRVLRGQNFAWEKFFVAPFHSGRNKDRFTFRYSKKILDGHTLIPLYRPLLSLESYVNLVSGTFLQNIDKPIQARYIEGYESNLRAISFCVSCLKEHCKNDGFLWFKTEWQLYENDSCARHQERLVSSYCENCGPKFRYPEKMIISLFKGECSFCNASIFNDSCFRNVGESYSRRWYDKFKDESILRKKYKNFSRTLIEKIVHDSLDLIRDKKQLEKQHSPLRRSLYLDADYNGVVRYMKRRSDVMPHAAFWSLTKSAFGSLHRFDNYLKESSISKAYDSKRILPDCPVSFKIQQLEAR</sequence>
<evidence type="ECO:0008006" key="3">
    <source>
        <dbReference type="Google" id="ProtNLM"/>
    </source>
</evidence>
<dbReference type="Proteomes" id="UP000061468">
    <property type="component" value="Plasmid pAMEDUM8_300"/>
</dbReference>
<name>A0AAC9F7U3_9ALTE</name>
<proteinExistence type="predicted"/>
<accession>A0AAC9F7U3</accession>
<protein>
    <recommendedName>
        <fullName evidence="3">TniQ protein</fullName>
    </recommendedName>
</protein>
<geneLocation type="plasmid" evidence="1 2">
    <name>pAMEDUM8_300</name>
</geneLocation>
<dbReference type="AlphaFoldDB" id="A0AAC9F7U3"/>
<organism evidence="1 2">
    <name type="scientific">Alteromonas mediterranea</name>
    <dbReference type="NCBI Taxonomy" id="314275"/>
    <lineage>
        <taxon>Bacteria</taxon>
        <taxon>Pseudomonadati</taxon>
        <taxon>Pseudomonadota</taxon>
        <taxon>Gammaproteobacteria</taxon>
        <taxon>Alteromonadales</taxon>
        <taxon>Alteromonadaceae</taxon>
        <taxon>Alteromonas/Salinimonas group</taxon>
        <taxon>Alteromonas</taxon>
    </lineage>
</organism>
<gene>
    <name evidence="1" type="ORF">AV942_21140</name>
</gene>
<reference evidence="1 2" key="1">
    <citation type="submission" date="2015-12" db="EMBL/GenBank/DDBJ databases">
        <title>Intraspecies pangenome expansion in the marine bacterium Alteromonas.</title>
        <authorList>
            <person name="Lopez-Perez M."/>
            <person name="Rodriguez-Valera F."/>
        </authorList>
    </citation>
    <scope>NUCLEOTIDE SEQUENCE [LARGE SCALE GENOMIC DNA]</scope>
    <source>
        <strain evidence="1 2">UM8</strain>
        <plasmid evidence="1 2">pAMEDUM8_300</plasmid>
    </source>
</reference>
<evidence type="ECO:0000313" key="1">
    <source>
        <dbReference type="EMBL" id="AMJ80886.1"/>
    </source>
</evidence>
<dbReference type="EMBL" id="CP013929">
    <property type="protein sequence ID" value="AMJ80886.1"/>
    <property type="molecule type" value="Genomic_DNA"/>
</dbReference>